<comment type="subcellular location">
    <subcellularLocation>
        <location evidence="1">Secreted</location>
    </subcellularLocation>
</comment>
<feature type="non-terminal residue" evidence="11">
    <location>
        <position position="1"/>
    </location>
</feature>
<evidence type="ECO:0000256" key="8">
    <source>
        <dbReference type="RuleBase" id="RU003695"/>
    </source>
</evidence>
<feature type="non-terminal residue" evidence="11">
    <location>
        <position position="199"/>
    </location>
</feature>
<dbReference type="InterPro" id="IPR012674">
    <property type="entry name" value="Calycin"/>
</dbReference>
<keyword evidence="7" id="KW-0325">Glycoprotein</keyword>
<evidence type="ECO:0000256" key="4">
    <source>
        <dbReference type="ARBA" id="ARBA00022525"/>
    </source>
</evidence>
<keyword evidence="4" id="KW-0964">Secreted</keyword>
<evidence type="ECO:0000256" key="6">
    <source>
        <dbReference type="ARBA" id="ARBA00023157"/>
    </source>
</evidence>
<dbReference type="Pfam" id="PF00061">
    <property type="entry name" value="Lipocalin"/>
    <property type="match status" value="1"/>
</dbReference>
<evidence type="ECO:0000256" key="2">
    <source>
        <dbReference type="ARBA" id="ARBA00006889"/>
    </source>
</evidence>
<dbReference type="PRINTS" id="PR00179">
    <property type="entry name" value="LIPOCALIN"/>
</dbReference>
<dbReference type="Gene3D" id="2.40.128.20">
    <property type="match status" value="1"/>
</dbReference>
<dbReference type="Proteomes" id="UP000475037">
    <property type="component" value="Unassembled WGS sequence"/>
</dbReference>
<dbReference type="InterPro" id="IPR000566">
    <property type="entry name" value="Lipocln_cytosolic_FA-bd_dom"/>
</dbReference>
<keyword evidence="3" id="KW-0813">Transport</keyword>
<dbReference type="PROSITE" id="PS00213">
    <property type="entry name" value="LIPOCALIN"/>
    <property type="match status" value="1"/>
</dbReference>
<evidence type="ECO:0000256" key="9">
    <source>
        <dbReference type="SAM" id="SignalP"/>
    </source>
</evidence>
<evidence type="ECO:0000256" key="3">
    <source>
        <dbReference type="ARBA" id="ARBA00022448"/>
    </source>
</evidence>
<dbReference type="GO" id="GO:0005615">
    <property type="term" value="C:extracellular space"/>
    <property type="evidence" value="ECO:0007669"/>
    <property type="project" value="TreeGrafter"/>
</dbReference>
<dbReference type="InterPro" id="IPR002345">
    <property type="entry name" value="Lipocalin"/>
</dbReference>
<keyword evidence="12" id="KW-1185">Reference proteome</keyword>
<comment type="similarity">
    <text evidence="2 8">Belongs to the calycin superfamily. Lipocalin family.</text>
</comment>
<dbReference type="PANTHER" id="PTHR11430:SF13">
    <property type="entry name" value="NEUTROPHIL GELATINASE-ASSOCIATED LIPOCALIN"/>
    <property type="match status" value="1"/>
</dbReference>
<sequence>MALGPLWLGLALWGALHTQAQDSTPNMIPAPPLLRLPVEPDFQNKQFQGKWYVIGVAGYGFKKEDNNKLKMYIDTYELNEDNSYNFTSALGWGQNCDHWTKSHAIDLHVGQLNLGNIERYNNYLRYTTRVVTTDYNQFAIMHFKKVYNNKQEHLKIALYGGTKELPTELKELFISFAKSLGLTENNVVFTLPNGNHQLG</sequence>
<dbReference type="InterPro" id="IPR022272">
    <property type="entry name" value="Lipocalin_CS"/>
</dbReference>
<dbReference type="SUPFAM" id="SSF50814">
    <property type="entry name" value="Lipocalins"/>
    <property type="match status" value="1"/>
</dbReference>
<dbReference type="PANTHER" id="PTHR11430">
    <property type="entry name" value="LIPOCALIN"/>
    <property type="match status" value="1"/>
</dbReference>
<reference evidence="11 12" key="1">
    <citation type="submission" date="2019-11" db="EMBL/GenBank/DDBJ databases">
        <authorList>
            <person name="Yang C."/>
            <person name="Li F."/>
        </authorList>
    </citation>
    <scope>NUCLEOTIDE SEQUENCE [LARGE SCALE GENOMIC DNA]</scope>
    <source>
        <strain evidence="11">KB4526</strain>
        <tissue evidence="11">Muscle</tissue>
    </source>
</reference>
<protein>
    <submittedName>
        <fullName evidence="11">NGAL protein</fullName>
    </submittedName>
</protein>
<dbReference type="GO" id="GO:0036094">
    <property type="term" value="F:small molecule binding"/>
    <property type="evidence" value="ECO:0007669"/>
    <property type="project" value="InterPro"/>
</dbReference>
<feature type="signal peptide" evidence="9">
    <location>
        <begin position="1"/>
        <end position="20"/>
    </location>
</feature>
<dbReference type="AlphaFoldDB" id="A0A6G1ASQ7"/>
<proteinExistence type="inferred from homology"/>
<evidence type="ECO:0000256" key="7">
    <source>
        <dbReference type="ARBA" id="ARBA00023180"/>
    </source>
</evidence>
<accession>A0A6G1ASQ7</accession>
<evidence type="ECO:0000256" key="1">
    <source>
        <dbReference type="ARBA" id="ARBA00004613"/>
    </source>
</evidence>
<evidence type="ECO:0000313" key="12">
    <source>
        <dbReference type="Proteomes" id="UP000475037"/>
    </source>
</evidence>
<feature type="chain" id="PRO_5026001025" evidence="9">
    <location>
        <begin position="21"/>
        <end position="199"/>
    </location>
</feature>
<name>A0A6G1ASQ7_CROCR</name>
<dbReference type="InterPro" id="IPR003087">
    <property type="entry name" value="LCN2/LCN12"/>
</dbReference>
<keyword evidence="6" id="KW-1015">Disulfide bond</keyword>
<keyword evidence="5 9" id="KW-0732">Signal</keyword>
<dbReference type="PRINTS" id="PR01275">
    <property type="entry name" value="NGELATINASE"/>
</dbReference>
<evidence type="ECO:0000259" key="10">
    <source>
        <dbReference type="Pfam" id="PF00061"/>
    </source>
</evidence>
<gene>
    <name evidence="11" type="primary">Lcn2_4</name>
    <name evidence="11" type="ORF">FOF47_R21499</name>
</gene>
<organism evidence="11 12">
    <name type="scientific">Crocuta crocuta</name>
    <name type="common">Spotted hyena</name>
    <dbReference type="NCBI Taxonomy" id="9678"/>
    <lineage>
        <taxon>Eukaryota</taxon>
        <taxon>Metazoa</taxon>
        <taxon>Chordata</taxon>
        <taxon>Craniata</taxon>
        <taxon>Vertebrata</taxon>
        <taxon>Euteleostomi</taxon>
        <taxon>Mammalia</taxon>
        <taxon>Eutheria</taxon>
        <taxon>Laurasiatheria</taxon>
        <taxon>Carnivora</taxon>
        <taxon>Feliformia</taxon>
        <taxon>Hyaenidae</taxon>
        <taxon>Crocuta</taxon>
    </lineage>
</organism>
<dbReference type="EMBL" id="VOAJ01003724">
    <property type="protein sequence ID" value="KAF0878798.1"/>
    <property type="molecule type" value="Genomic_DNA"/>
</dbReference>
<evidence type="ECO:0000313" key="11">
    <source>
        <dbReference type="EMBL" id="KAF0878798.1"/>
    </source>
</evidence>
<feature type="domain" description="Lipocalin/cytosolic fatty-acid binding" evidence="10">
    <location>
        <begin position="48"/>
        <end position="190"/>
    </location>
</feature>
<comment type="caution">
    <text evidence="11">The sequence shown here is derived from an EMBL/GenBank/DDBJ whole genome shotgun (WGS) entry which is preliminary data.</text>
</comment>
<evidence type="ECO:0000256" key="5">
    <source>
        <dbReference type="ARBA" id="ARBA00022729"/>
    </source>
</evidence>